<reference evidence="3 4" key="1">
    <citation type="submission" date="2018-05" db="EMBL/GenBank/DDBJ databases">
        <title>The Hungate 1000. A catalogue of reference genomes from the rumen microbiome.</title>
        <authorList>
            <person name="Kelly W."/>
        </authorList>
    </citation>
    <scope>NUCLEOTIDE SEQUENCE [LARGE SCALE GENOMIC DNA]</scope>
    <source>
        <strain evidence="3 4">SAb67</strain>
    </source>
</reference>
<comment type="caution">
    <text evidence="3">The sequence shown here is derived from an EMBL/GenBank/DDBJ whole genome shotgun (WGS) entry which is preliminary data.</text>
</comment>
<evidence type="ECO:0008006" key="5">
    <source>
        <dbReference type="Google" id="ProtNLM"/>
    </source>
</evidence>
<evidence type="ECO:0000313" key="3">
    <source>
        <dbReference type="EMBL" id="PWJ11632.1"/>
    </source>
</evidence>
<keyword evidence="2" id="KW-0732">Signal</keyword>
<proteinExistence type="predicted"/>
<dbReference type="OrthoDB" id="1957622at2"/>
<evidence type="ECO:0000313" key="4">
    <source>
        <dbReference type="Proteomes" id="UP000245720"/>
    </source>
</evidence>
<dbReference type="Proteomes" id="UP000245720">
    <property type="component" value="Unassembled WGS sequence"/>
</dbReference>
<feature type="region of interest" description="Disordered" evidence="1">
    <location>
        <begin position="142"/>
        <end position="254"/>
    </location>
</feature>
<feature type="compositionally biased region" description="Polar residues" evidence="1">
    <location>
        <begin position="213"/>
        <end position="227"/>
    </location>
</feature>
<organism evidence="3 4">
    <name type="scientific">Ruminococcus flavefaciens</name>
    <dbReference type="NCBI Taxonomy" id="1265"/>
    <lineage>
        <taxon>Bacteria</taxon>
        <taxon>Bacillati</taxon>
        <taxon>Bacillota</taxon>
        <taxon>Clostridia</taxon>
        <taxon>Eubacteriales</taxon>
        <taxon>Oscillospiraceae</taxon>
        <taxon>Ruminococcus</taxon>
    </lineage>
</organism>
<dbReference type="AlphaFoldDB" id="A0A315Y083"/>
<dbReference type="RefSeq" id="WP_109727129.1">
    <property type="nucleotide sequence ID" value="NZ_QGDI01000009.1"/>
</dbReference>
<name>A0A315Y083_RUMFL</name>
<feature type="compositionally biased region" description="Low complexity" evidence="1">
    <location>
        <begin position="229"/>
        <end position="251"/>
    </location>
</feature>
<accession>A0A315Y083</accession>
<sequence>MKMKYITAAFLGILLLNSPAQMTVNAVDNSTYEQYERAIGLIEKCSIKCTPVADGAIEITAKTQVSGKISEVGFRNVVVQYSSDGQNWSDEVSLGDLTNSNARYYSLDSRRVEVKGGGFYRVSVVHYAREGSDRIQTVVQTSSSKWVQPKPQPVTTTTARRTTTSTTTTTTRTTSKRVTTTSTTAARGTTSSAARTTSATVSGTSARGRVTAASVNGAKSTSGTRTETAAKTTSKPSQTTTAAAAQSSSPKTGDRLPVMEFTALCSAGAVALFLHSKRPKRS</sequence>
<gene>
    <name evidence="3" type="ORF">IE37_02396</name>
</gene>
<dbReference type="EMBL" id="QGDI01000009">
    <property type="protein sequence ID" value="PWJ11632.1"/>
    <property type="molecule type" value="Genomic_DNA"/>
</dbReference>
<feature type="signal peptide" evidence="2">
    <location>
        <begin position="1"/>
        <end position="22"/>
    </location>
</feature>
<evidence type="ECO:0000256" key="1">
    <source>
        <dbReference type="SAM" id="MobiDB-lite"/>
    </source>
</evidence>
<evidence type="ECO:0000256" key="2">
    <source>
        <dbReference type="SAM" id="SignalP"/>
    </source>
</evidence>
<feature type="chain" id="PRO_5038546371" description="F5/8 type C domain-containing protein" evidence="2">
    <location>
        <begin position="23"/>
        <end position="282"/>
    </location>
</feature>
<protein>
    <recommendedName>
        <fullName evidence="5">F5/8 type C domain-containing protein</fullName>
    </recommendedName>
</protein>
<feature type="compositionally biased region" description="Low complexity" evidence="1">
    <location>
        <begin position="155"/>
        <end position="208"/>
    </location>
</feature>